<dbReference type="Pfam" id="PF02437">
    <property type="entry name" value="Ski_Sno_DHD"/>
    <property type="match status" value="1"/>
</dbReference>
<feature type="compositionally biased region" description="Acidic residues" evidence="3">
    <location>
        <begin position="812"/>
        <end position="828"/>
    </location>
</feature>
<comment type="similarity">
    <text evidence="1">Belongs to the SKI family.</text>
</comment>
<feature type="region of interest" description="Disordered" evidence="3">
    <location>
        <begin position="67"/>
        <end position="88"/>
    </location>
</feature>
<dbReference type="InterPro" id="IPR014890">
    <property type="entry name" value="c-SKI_SMAD4-bd_dom"/>
</dbReference>
<dbReference type="PANTHER" id="PTHR10005:SF25">
    <property type="entry name" value="SNO ONCOGENE, ISOFORM B"/>
    <property type="match status" value="1"/>
</dbReference>
<evidence type="ECO:0000313" key="7">
    <source>
        <dbReference type="Proteomes" id="UP000663829"/>
    </source>
</evidence>
<gene>
    <name evidence="5" type="ORF">GPM918_LOCUS10160</name>
    <name evidence="6" type="ORF">SRO942_LOCUS10161</name>
</gene>
<dbReference type="InterPro" id="IPR037000">
    <property type="entry name" value="Ski_DNA-bd_sf"/>
</dbReference>
<dbReference type="InterPro" id="IPR010919">
    <property type="entry name" value="SAND-like_dom_sf"/>
</dbReference>
<feature type="compositionally biased region" description="Basic and acidic residues" evidence="3">
    <location>
        <begin position="777"/>
        <end position="811"/>
    </location>
</feature>
<reference evidence="5" key="1">
    <citation type="submission" date="2021-02" db="EMBL/GenBank/DDBJ databases">
        <authorList>
            <person name="Nowell W R."/>
        </authorList>
    </citation>
    <scope>NUCLEOTIDE SEQUENCE</scope>
</reference>
<dbReference type="GO" id="GO:0000981">
    <property type="term" value="F:DNA-binding transcription factor activity, RNA polymerase II-specific"/>
    <property type="evidence" value="ECO:0007669"/>
    <property type="project" value="TreeGrafter"/>
</dbReference>
<feature type="region of interest" description="Disordered" evidence="3">
    <location>
        <begin position="433"/>
        <end position="454"/>
    </location>
</feature>
<comment type="caution">
    <text evidence="5">The sequence shown here is derived from an EMBL/GenBank/DDBJ whole genome shotgun (WGS) entry which is preliminary data.</text>
</comment>
<dbReference type="InterPro" id="IPR003380">
    <property type="entry name" value="SKI/SNO/DAC"/>
</dbReference>
<dbReference type="SMART" id="SM01046">
    <property type="entry name" value="c-SKI_SMAD_bind"/>
    <property type="match status" value="1"/>
</dbReference>
<dbReference type="PANTHER" id="PTHR10005">
    <property type="entry name" value="SKI ONCOGENE-RELATED"/>
    <property type="match status" value="1"/>
</dbReference>
<dbReference type="Pfam" id="PF08782">
    <property type="entry name" value="c-SKI_SMAD_bind"/>
    <property type="match status" value="1"/>
</dbReference>
<dbReference type="GO" id="GO:0030514">
    <property type="term" value="P:negative regulation of BMP signaling pathway"/>
    <property type="evidence" value="ECO:0007669"/>
    <property type="project" value="TreeGrafter"/>
</dbReference>
<dbReference type="GO" id="GO:0005634">
    <property type="term" value="C:nucleus"/>
    <property type="evidence" value="ECO:0007669"/>
    <property type="project" value="TreeGrafter"/>
</dbReference>
<dbReference type="GO" id="GO:0005737">
    <property type="term" value="C:cytoplasm"/>
    <property type="evidence" value="ECO:0007669"/>
    <property type="project" value="TreeGrafter"/>
</dbReference>
<dbReference type="AlphaFoldDB" id="A0A814BPE4"/>
<dbReference type="InterPro" id="IPR023216">
    <property type="entry name" value="Tscrpt_reg_SKI_SnoN"/>
</dbReference>
<accession>A0A814BPE4</accession>
<dbReference type="OrthoDB" id="3938623at2759"/>
<feature type="region of interest" description="Disordered" evidence="3">
    <location>
        <begin position="764"/>
        <end position="850"/>
    </location>
</feature>
<evidence type="ECO:0000256" key="2">
    <source>
        <dbReference type="SAM" id="Coils"/>
    </source>
</evidence>
<feature type="region of interest" description="Disordered" evidence="3">
    <location>
        <begin position="709"/>
        <end position="741"/>
    </location>
</feature>
<feature type="compositionally biased region" description="Low complexity" evidence="3">
    <location>
        <begin position="725"/>
        <end position="741"/>
    </location>
</feature>
<feature type="compositionally biased region" description="Basic residues" evidence="3">
    <location>
        <begin position="640"/>
        <end position="652"/>
    </location>
</feature>
<dbReference type="GO" id="GO:0000978">
    <property type="term" value="F:RNA polymerase II cis-regulatory region sequence-specific DNA binding"/>
    <property type="evidence" value="ECO:0007669"/>
    <property type="project" value="TreeGrafter"/>
</dbReference>
<evidence type="ECO:0000259" key="4">
    <source>
        <dbReference type="SMART" id="SM01046"/>
    </source>
</evidence>
<feature type="coiled-coil region" evidence="2">
    <location>
        <begin position="583"/>
        <end position="610"/>
    </location>
</feature>
<evidence type="ECO:0000256" key="3">
    <source>
        <dbReference type="SAM" id="MobiDB-lite"/>
    </source>
</evidence>
<sequence length="876" mass="97698">MTTTTSQAPVNGCITGPPSFDPYVFKMLRHCHLSSKASSPYSSSIATNELILQHALAQSYYNHNHNTHVSSGNVTTTHNSSNSNTLPPNVAVTKSSLDYISHYQSSLGSRNNSLSTKLPSTTSNTNSITSTNSMAKIATTNGNWEDYCTKSLKNGTTKETWDQWLQPPLGAVIQGPSCIPADKSGEKSDTTLCGERITCFIVGGEKRLCLPEILNTVLKDFSLQEINSACEKLHIYCSRCTNDQLDILKITQVLPLNAPSCGLITQTDAERLCAILLQQRFKGHLWSNQFERLYSIKVQHKCFGKCCGLLYPTLYVSPQAECIQCDTCQAIFSPKTFVSHGHKSEENRICHWGFNSDNWRSYLKIRSTEDNKAREELELFKEKFIAGKKRPLSECVTSTNPSEKRLKLLPDWSGNTAAVSNASVLFGHNLIKKGQDNSSQNKSEEYPPFGLPRPTLINPSNVHNDLIVRTTLNNDVNKIRNEKQKDIELSSPVSTPTKEYSLKVARSVSPDPICSSATSSISTTTSVSFNDFSVEGIKQVVETTVATQRSRTQLINYISQLQLTLQAKLNTALQSQVELHERQNSLQHENDNLRIKLQKLDQENFSLKHRMDQLLTLSSPPKRAHHDPSIDLYTTSAKKLSNHTVKHRHHSSKTNSPHIKDTTTSSSVTSTGSKCYSSSHSSNSNSSSPVTTAGNYSSLSSRLGLLLGTTNGHHRHEHHQDDSDSTSSSSNSSLYSPSEQQQQQSQYYKKCFCCTDALQVVETSSPPPAPLLPVPTQEEHDQLKEKETKKQQHKKLDDIVDSLKEQQKKQMEEEDQDSCENVDDDDLEEKSQELFIGESQEDIEKDKNEDEIEINVDDDIAMLEKTEHDNAITSGY</sequence>
<dbReference type="SUPFAM" id="SSF46955">
    <property type="entry name" value="Putative DNA-binding domain"/>
    <property type="match status" value="1"/>
</dbReference>
<dbReference type="EMBL" id="CAJNOQ010001972">
    <property type="protein sequence ID" value="CAF0930599.1"/>
    <property type="molecule type" value="Genomic_DNA"/>
</dbReference>
<feature type="region of interest" description="Disordered" evidence="3">
    <location>
        <begin position="640"/>
        <end position="695"/>
    </location>
</feature>
<feature type="compositionally biased region" description="Low complexity" evidence="3">
    <location>
        <begin position="70"/>
        <end position="85"/>
    </location>
</feature>
<dbReference type="InterPro" id="IPR009061">
    <property type="entry name" value="DNA-bd_dom_put_sf"/>
</dbReference>
<feature type="domain" description="c-SKI SMAD4-binding" evidence="4">
    <location>
        <begin position="295"/>
        <end position="385"/>
    </location>
</feature>
<evidence type="ECO:0000313" key="5">
    <source>
        <dbReference type="EMBL" id="CAF0930599.1"/>
    </source>
</evidence>
<dbReference type="EMBL" id="CAJOBC010001972">
    <property type="protein sequence ID" value="CAF3708601.1"/>
    <property type="molecule type" value="Genomic_DNA"/>
</dbReference>
<dbReference type="Proteomes" id="UP000663829">
    <property type="component" value="Unassembled WGS sequence"/>
</dbReference>
<dbReference type="SUPFAM" id="SSF63763">
    <property type="entry name" value="SAND domain-like"/>
    <property type="match status" value="1"/>
</dbReference>
<evidence type="ECO:0000313" key="6">
    <source>
        <dbReference type="EMBL" id="CAF3708601.1"/>
    </source>
</evidence>
<dbReference type="CDD" id="cd21079">
    <property type="entry name" value="DHD_Ski_Sno"/>
    <property type="match status" value="1"/>
</dbReference>
<dbReference type="Gene3D" id="3.10.260.20">
    <property type="entry name" value="Ski"/>
    <property type="match status" value="1"/>
</dbReference>
<dbReference type="GO" id="GO:0046332">
    <property type="term" value="F:SMAD binding"/>
    <property type="evidence" value="ECO:0007669"/>
    <property type="project" value="InterPro"/>
</dbReference>
<protein>
    <recommendedName>
        <fullName evidence="4">c-SKI SMAD4-binding domain-containing protein</fullName>
    </recommendedName>
</protein>
<feature type="compositionally biased region" description="Low complexity" evidence="3">
    <location>
        <begin position="662"/>
        <end position="695"/>
    </location>
</feature>
<dbReference type="FunFam" id="3.10.260.20:FF:000002">
    <property type="entry name" value="SKI-like oncogene a"/>
    <property type="match status" value="1"/>
</dbReference>
<evidence type="ECO:0000256" key="1">
    <source>
        <dbReference type="ARBA" id="ARBA00009513"/>
    </source>
</evidence>
<dbReference type="Proteomes" id="UP000681722">
    <property type="component" value="Unassembled WGS sequence"/>
</dbReference>
<dbReference type="GO" id="GO:0005667">
    <property type="term" value="C:transcription regulator complex"/>
    <property type="evidence" value="ECO:0007669"/>
    <property type="project" value="TreeGrafter"/>
</dbReference>
<keyword evidence="2" id="KW-0175">Coiled coil</keyword>
<dbReference type="Gene3D" id="3.10.390.10">
    <property type="entry name" value="SAND domain-like"/>
    <property type="match status" value="1"/>
</dbReference>
<organism evidence="5 7">
    <name type="scientific">Didymodactylos carnosus</name>
    <dbReference type="NCBI Taxonomy" id="1234261"/>
    <lineage>
        <taxon>Eukaryota</taxon>
        <taxon>Metazoa</taxon>
        <taxon>Spiralia</taxon>
        <taxon>Gnathifera</taxon>
        <taxon>Rotifera</taxon>
        <taxon>Eurotatoria</taxon>
        <taxon>Bdelloidea</taxon>
        <taxon>Philodinida</taxon>
        <taxon>Philodinidae</taxon>
        <taxon>Didymodactylos</taxon>
    </lineage>
</organism>
<name>A0A814BPE4_9BILA</name>
<proteinExistence type="inferred from homology"/>
<keyword evidence="7" id="KW-1185">Reference proteome</keyword>